<feature type="domain" description="Glucose-methanol-choline oxidoreductase N-terminal" evidence="7">
    <location>
        <begin position="83"/>
        <end position="106"/>
    </location>
</feature>
<dbReference type="EMBL" id="JAFBRM010000011">
    <property type="protein sequence ID" value="MBM1715895.1"/>
    <property type="molecule type" value="Genomic_DNA"/>
</dbReference>
<evidence type="ECO:0000256" key="6">
    <source>
        <dbReference type="RuleBase" id="RU003968"/>
    </source>
</evidence>
<dbReference type="PIRSF" id="PIRSF000137">
    <property type="entry name" value="Alcohol_oxidase"/>
    <property type="match status" value="1"/>
</dbReference>
<feature type="binding site" evidence="5">
    <location>
        <begin position="93"/>
        <end position="96"/>
    </location>
    <ligand>
        <name>FAD</name>
        <dbReference type="ChEBI" id="CHEBI:57692"/>
    </ligand>
</feature>
<dbReference type="InterPro" id="IPR000172">
    <property type="entry name" value="GMC_OxRdtase_N"/>
</dbReference>
<keyword evidence="4 5" id="KW-0274">FAD</keyword>
<dbReference type="PANTHER" id="PTHR11552:SF147">
    <property type="entry name" value="CHOLINE DEHYDROGENASE, MITOCHONDRIAL"/>
    <property type="match status" value="1"/>
</dbReference>
<dbReference type="Pfam" id="PF05199">
    <property type="entry name" value="GMC_oxred_C"/>
    <property type="match status" value="1"/>
</dbReference>
<proteinExistence type="inferred from homology"/>
<evidence type="ECO:0000259" key="7">
    <source>
        <dbReference type="PROSITE" id="PS00623"/>
    </source>
</evidence>
<reference evidence="9 10" key="1">
    <citation type="submission" date="2021-01" db="EMBL/GenBank/DDBJ databases">
        <title>Diatom-associated Roseobacters Show Island Model of Population Structure.</title>
        <authorList>
            <person name="Qu L."/>
            <person name="Feng X."/>
            <person name="Chen Y."/>
            <person name="Li L."/>
            <person name="Wang X."/>
            <person name="Hu Z."/>
            <person name="Wang H."/>
            <person name="Luo H."/>
        </authorList>
    </citation>
    <scope>NUCLEOTIDE SEQUENCE [LARGE SCALE GENOMIC DNA]</scope>
    <source>
        <strain evidence="9 10">TR60-84</strain>
    </source>
</reference>
<dbReference type="PANTHER" id="PTHR11552">
    <property type="entry name" value="GLUCOSE-METHANOL-CHOLINE GMC OXIDOREDUCTASE"/>
    <property type="match status" value="1"/>
</dbReference>
<evidence type="ECO:0000256" key="5">
    <source>
        <dbReference type="PIRSR" id="PIRSR000137-2"/>
    </source>
</evidence>
<keyword evidence="3 6" id="KW-0285">Flavoprotein</keyword>
<accession>A0AAE2W235</accession>
<protein>
    <submittedName>
        <fullName evidence="9">GMC family oxidoreductase N-terminal domain-containing protein</fullName>
    </submittedName>
</protein>
<dbReference type="SUPFAM" id="SSF51905">
    <property type="entry name" value="FAD/NAD(P)-binding domain"/>
    <property type="match status" value="1"/>
</dbReference>
<comment type="similarity">
    <text evidence="2 6">Belongs to the GMC oxidoreductase family.</text>
</comment>
<evidence type="ECO:0000256" key="2">
    <source>
        <dbReference type="ARBA" id="ARBA00010790"/>
    </source>
</evidence>
<evidence type="ECO:0000259" key="8">
    <source>
        <dbReference type="PROSITE" id="PS00624"/>
    </source>
</evidence>
<gene>
    <name evidence="9" type="ORF">JQV55_20155</name>
</gene>
<feature type="binding site" evidence="5">
    <location>
        <position position="85"/>
    </location>
    <ligand>
        <name>FAD</name>
        <dbReference type="ChEBI" id="CHEBI:57692"/>
    </ligand>
</feature>
<dbReference type="InterPro" id="IPR036188">
    <property type="entry name" value="FAD/NAD-bd_sf"/>
</dbReference>
<dbReference type="RefSeq" id="WP_203243604.1">
    <property type="nucleotide sequence ID" value="NZ_JAFBRH010000010.1"/>
</dbReference>
<dbReference type="GO" id="GO:0016614">
    <property type="term" value="F:oxidoreductase activity, acting on CH-OH group of donors"/>
    <property type="evidence" value="ECO:0007669"/>
    <property type="project" value="InterPro"/>
</dbReference>
<name>A0AAE2W235_9RHOB</name>
<dbReference type="InterPro" id="IPR007867">
    <property type="entry name" value="GMC_OxRtase_C"/>
</dbReference>
<comment type="cofactor">
    <cofactor evidence="1 5">
        <name>FAD</name>
        <dbReference type="ChEBI" id="CHEBI:57692"/>
    </cofactor>
</comment>
<feature type="binding site" evidence="5">
    <location>
        <position position="221"/>
    </location>
    <ligand>
        <name>FAD</name>
        <dbReference type="ChEBI" id="CHEBI:57692"/>
    </ligand>
</feature>
<dbReference type="PROSITE" id="PS00624">
    <property type="entry name" value="GMC_OXRED_2"/>
    <property type="match status" value="1"/>
</dbReference>
<keyword evidence="10" id="KW-1185">Reference proteome</keyword>
<dbReference type="Gene3D" id="3.50.50.60">
    <property type="entry name" value="FAD/NAD(P)-binding domain"/>
    <property type="match status" value="1"/>
</dbReference>
<evidence type="ECO:0000256" key="3">
    <source>
        <dbReference type="ARBA" id="ARBA00022630"/>
    </source>
</evidence>
<comment type="caution">
    <text evidence="9">The sequence shown here is derived from an EMBL/GenBank/DDBJ whole genome shotgun (WGS) entry which is preliminary data.</text>
</comment>
<sequence length="538" mass="58378">MTAETFDFVVVGAGSAGCVLANRLSENGRHSVLLLEAGGSDRRPWIQIPIGYAKTFFNAAVNWKYTAEADPGIAGRSLYWPRGKVLGGSSSINAMVYIRGQREDYDGWAASGLEGWSYDDVLPYFRKSENNSRGADAFHGAGGALSVSDIGSDCHPVIEHFFDAAREMELPLNNDFNGAVQEGVGRYQFNIHEGVRSSASNAFLRPVLGRRNLTMMTGAHVTTLSMSEGRVAGVVYRRGGTLRQVTARREVVLAAGAINTPQLLMLSGIGPQAALRDAGITVSADLPQVGQNLRDHLYCPYVFQVRPKTMNDSLTSLPWLMRAGLRYAMLRRGAMATSVNHAGAFLKTRPGVERPNMQFYFMPMSLEPKKGGATVGFHDFSGITISASPCRPTSTGHLALRNRDPDAAPVITPNYLATDEDVEDMLSGVRFIRELASSDALSTIIEREVEPGMSVREEADLIADFRTRSDTTFHPLGTCRMGLTREDSVVDHKLKVHGVEGLRIADASVFPDMISGNINATCIMIGEKAATEILASPN</sequence>
<feature type="domain" description="Glucose-methanol-choline oxidoreductase N-terminal" evidence="8">
    <location>
        <begin position="256"/>
        <end position="270"/>
    </location>
</feature>
<evidence type="ECO:0000313" key="9">
    <source>
        <dbReference type="EMBL" id="MBM1715895.1"/>
    </source>
</evidence>
<evidence type="ECO:0000256" key="4">
    <source>
        <dbReference type="ARBA" id="ARBA00022827"/>
    </source>
</evidence>
<dbReference type="AlphaFoldDB" id="A0AAE2W235"/>
<dbReference type="Proteomes" id="UP000732193">
    <property type="component" value="Unassembled WGS sequence"/>
</dbReference>
<dbReference type="Gene3D" id="3.30.560.10">
    <property type="entry name" value="Glucose Oxidase, domain 3"/>
    <property type="match status" value="1"/>
</dbReference>
<dbReference type="GO" id="GO:0050660">
    <property type="term" value="F:flavin adenine dinucleotide binding"/>
    <property type="evidence" value="ECO:0007669"/>
    <property type="project" value="InterPro"/>
</dbReference>
<dbReference type="SUPFAM" id="SSF54373">
    <property type="entry name" value="FAD-linked reductases, C-terminal domain"/>
    <property type="match status" value="1"/>
</dbReference>
<organism evidence="9 10">
    <name type="scientific">Sulfitobacter geojensis</name>
    <dbReference type="NCBI Taxonomy" id="1342299"/>
    <lineage>
        <taxon>Bacteria</taxon>
        <taxon>Pseudomonadati</taxon>
        <taxon>Pseudomonadota</taxon>
        <taxon>Alphaproteobacteria</taxon>
        <taxon>Rhodobacterales</taxon>
        <taxon>Roseobacteraceae</taxon>
        <taxon>Sulfitobacter</taxon>
    </lineage>
</organism>
<evidence type="ECO:0000256" key="1">
    <source>
        <dbReference type="ARBA" id="ARBA00001974"/>
    </source>
</evidence>
<dbReference type="Pfam" id="PF00732">
    <property type="entry name" value="GMC_oxred_N"/>
    <property type="match status" value="1"/>
</dbReference>
<evidence type="ECO:0000313" key="10">
    <source>
        <dbReference type="Proteomes" id="UP000732193"/>
    </source>
</evidence>
<dbReference type="InterPro" id="IPR012132">
    <property type="entry name" value="GMC_OxRdtase"/>
</dbReference>
<dbReference type="PROSITE" id="PS00623">
    <property type="entry name" value="GMC_OXRED_1"/>
    <property type="match status" value="1"/>
</dbReference>